<dbReference type="EMBL" id="JBHSQN010000001">
    <property type="protein sequence ID" value="MFC6009661.1"/>
    <property type="molecule type" value="Genomic_DNA"/>
</dbReference>
<dbReference type="InterPro" id="IPR055797">
    <property type="entry name" value="DUF7373"/>
</dbReference>
<evidence type="ECO:0000256" key="1">
    <source>
        <dbReference type="SAM" id="MobiDB-lite"/>
    </source>
</evidence>
<dbReference type="Pfam" id="PF24088">
    <property type="entry name" value="DUF7373"/>
    <property type="match status" value="1"/>
</dbReference>
<evidence type="ECO:0000259" key="2">
    <source>
        <dbReference type="Pfam" id="PF24088"/>
    </source>
</evidence>
<feature type="region of interest" description="Disordered" evidence="1">
    <location>
        <begin position="33"/>
        <end position="68"/>
    </location>
</feature>
<gene>
    <name evidence="4" type="ORF">ACFP3H_01210</name>
</gene>
<dbReference type="Pfam" id="PF24092">
    <property type="entry name" value="DUF7373_C"/>
    <property type="match status" value="1"/>
</dbReference>
<evidence type="ECO:0000313" key="4">
    <source>
        <dbReference type="EMBL" id="MFC6009661.1"/>
    </source>
</evidence>
<feature type="domain" description="DUF7373" evidence="3">
    <location>
        <begin position="261"/>
        <end position="412"/>
    </location>
</feature>
<accession>A0ABW1JL99</accession>
<proteinExistence type="predicted"/>
<reference evidence="5" key="1">
    <citation type="journal article" date="2019" name="Int. J. Syst. Evol. Microbiol.">
        <title>The Global Catalogue of Microorganisms (GCM) 10K type strain sequencing project: providing services to taxonomists for standard genome sequencing and annotation.</title>
        <authorList>
            <consortium name="The Broad Institute Genomics Platform"/>
            <consortium name="The Broad Institute Genome Sequencing Center for Infectious Disease"/>
            <person name="Wu L."/>
            <person name="Ma J."/>
        </authorList>
    </citation>
    <scope>NUCLEOTIDE SEQUENCE [LARGE SCALE GENOMIC DNA]</scope>
    <source>
        <strain evidence="5">CCUG 36956</strain>
    </source>
</reference>
<organism evidence="4 5">
    <name type="scientific">Nocardia lasii</name>
    <dbReference type="NCBI Taxonomy" id="1616107"/>
    <lineage>
        <taxon>Bacteria</taxon>
        <taxon>Bacillati</taxon>
        <taxon>Actinomycetota</taxon>
        <taxon>Actinomycetes</taxon>
        <taxon>Mycobacteriales</taxon>
        <taxon>Nocardiaceae</taxon>
        <taxon>Nocardia</taxon>
    </lineage>
</organism>
<dbReference type="Proteomes" id="UP001596223">
    <property type="component" value="Unassembled WGS sequence"/>
</dbReference>
<keyword evidence="5" id="KW-1185">Reference proteome</keyword>
<comment type="caution">
    <text evidence="4">The sequence shown here is derived from an EMBL/GenBank/DDBJ whole genome shotgun (WGS) entry which is preliminary data.</text>
</comment>
<evidence type="ECO:0000259" key="3">
    <source>
        <dbReference type="Pfam" id="PF24092"/>
    </source>
</evidence>
<evidence type="ECO:0000313" key="5">
    <source>
        <dbReference type="Proteomes" id="UP001596223"/>
    </source>
</evidence>
<protein>
    <submittedName>
        <fullName evidence="4">Uncharacterized protein</fullName>
    </submittedName>
</protein>
<feature type="compositionally biased region" description="Polar residues" evidence="1">
    <location>
        <begin position="33"/>
        <end position="44"/>
    </location>
</feature>
<feature type="domain" description="DUF7373" evidence="2">
    <location>
        <begin position="60"/>
        <end position="254"/>
    </location>
</feature>
<name>A0ABW1JL99_9NOCA</name>
<dbReference type="InterPro" id="IPR056463">
    <property type="entry name" value="DUF7373_C"/>
</dbReference>
<sequence length="414" mass="45019">MIGFGGDKNRRIVTAILTAGVLASMTVGCGSTVSGEAQQATPPKTTLDVGNYPSAPRTIGNAKSDKQARARESQRLGDYVILPFEADPSYTTVTGFFPSPIVLNRKGLSRMIVNDTFDDVAKDLSAGWVNSWSTVGSTLDKGRSVSIAVLMFPDAETAKMVGPTLEHDDFTYNTDNQPVEITRFPGTTAHWRPGVSSIGSWTVHDRYVVFIKLDDESQPADLPSLTGHVERLLEVQLPLLDKFTPTPAQELSNIALDVDGLLGRTLPSSPENPTRAQPDGLFTGRGYLSLLINAGPQSLTRFDEFDIDLVSFGEAVIFRSRTPEAAERHFTERAKAAETMATENRVFKPISAPPGLGENVACYTFVATVDGKEVAATANYCGFQTDRYYVEVESTQVQDVYQQVNAQYAMLTGK</sequence>
<dbReference type="RefSeq" id="WP_378598257.1">
    <property type="nucleotide sequence ID" value="NZ_JBHSQN010000001.1"/>
</dbReference>